<feature type="transmembrane region" description="Helical" evidence="1">
    <location>
        <begin position="15"/>
        <end position="35"/>
    </location>
</feature>
<keyword evidence="2" id="KW-0614">Plasmid</keyword>
<dbReference type="EMBL" id="LC507075">
    <property type="protein sequence ID" value="BBO58348.1"/>
    <property type="molecule type" value="Genomic_DNA"/>
</dbReference>
<dbReference type="RefSeq" id="WP_172691637.1">
    <property type="nucleotide sequence ID" value="NZ_LC507075.1"/>
</dbReference>
<name>A0A5K7YFB2_PRORE</name>
<evidence type="ECO:0000313" key="2">
    <source>
        <dbReference type="EMBL" id="BBO58348.1"/>
    </source>
</evidence>
<keyword evidence="1" id="KW-1133">Transmembrane helix</keyword>
<proteinExistence type="predicted"/>
<sequence length="65" mass="7175">MSADTQSNGSSIKKLLLTVTVLLIIMSLFIPAEWYKSNMVSELKMGELITGSSLIPWTLQNTDSK</sequence>
<protein>
    <submittedName>
        <fullName evidence="2">Uncharacterized protein</fullName>
    </submittedName>
</protein>
<dbReference type="AlphaFoldDB" id="A0A5K7YFB2"/>
<geneLocation type="plasmid" evidence="2">
    <name>p.BML2526</name>
</geneLocation>
<accession>A0A5K7YFB2</accession>
<keyword evidence="1" id="KW-0812">Transmembrane</keyword>
<reference evidence="2" key="1">
    <citation type="submission" date="2019-10" db="EMBL/GenBank/DDBJ databases">
        <title>Complete plasmid sequence of Providencia rettgeri p.BML2526.</title>
        <authorList>
            <person name="Iwata S."/>
            <person name="Tada T."/>
            <person name="Kirikae T."/>
        </authorList>
    </citation>
    <scope>NUCLEOTIDE SEQUENCE</scope>
    <source>
        <strain evidence="2">BML2526</strain>
        <plasmid evidence="2">p.BML2526</plasmid>
    </source>
</reference>
<evidence type="ECO:0000256" key="1">
    <source>
        <dbReference type="SAM" id="Phobius"/>
    </source>
</evidence>
<organism evidence="2">
    <name type="scientific">Providencia rettgeri</name>
    <dbReference type="NCBI Taxonomy" id="587"/>
    <lineage>
        <taxon>Bacteria</taxon>
        <taxon>Pseudomonadati</taxon>
        <taxon>Pseudomonadota</taxon>
        <taxon>Gammaproteobacteria</taxon>
        <taxon>Enterobacterales</taxon>
        <taxon>Morganellaceae</taxon>
        <taxon>Providencia</taxon>
    </lineage>
</organism>
<keyword evidence="1" id="KW-0472">Membrane</keyword>
<gene>
    <name evidence="2" type="ORF">pBML2526_1520</name>
</gene>